<protein>
    <submittedName>
        <fullName evidence="2">Uncharacterized protein</fullName>
    </submittedName>
</protein>
<keyword evidence="3" id="KW-1185">Reference proteome</keyword>
<sequence length="419" mass="45068">MQLQPRRRFLYPGAATPLSSQAQDNPHLLGLPDELLQVIVAALPQHALPVAVSSINTHPKAMTALTPAAASFALLGVSRKLASLTICRNLGSNVPLHALCMCAAAVPGSWSMLTTLSITDVYAHKATYVTDASLKQLSSLQSLTHLENFTFPVPDESRITDNGLQYLTALPKLRHLDLSRNDWLTDVGVGHIAQLVHLTGLILAKSMDLCSLVTMTSLRSLALVAHAEPLRRGSSEERELPGLSSLSHLAQLTGLSMLLHAYRTNRAQLWADAGLLGLRSLQSLELSWNPLGGLTEQDMAKLACLTGLQRLNLCQRLHAQQVNSIGEAGLQHLGALRGLTSLVLFRCAGLTRKGLSHLATLPRLQALGLIESPVEYAGLSVMTNVQQLSLHNSPPEKEDPLTVSILGTDAWRLAITGSC</sequence>
<dbReference type="InterPro" id="IPR001611">
    <property type="entry name" value="Leu-rich_rpt"/>
</dbReference>
<evidence type="ECO:0000313" key="3">
    <source>
        <dbReference type="Proteomes" id="UP001489004"/>
    </source>
</evidence>
<gene>
    <name evidence="2" type="ORF">WJX72_002873</name>
</gene>
<dbReference type="EMBL" id="JALJOR010000007">
    <property type="protein sequence ID" value="KAK9814248.1"/>
    <property type="molecule type" value="Genomic_DNA"/>
</dbReference>
<dbReference type="GO" id="GO:0005930">
    <property type="term" value="C:axoneme"/>
    <property type="evidence" value="ECO:0007669"/>
    <property type="project" value="UniProtKB-SubCell"/>
</dbReference>
<evidence type="ECO:0000256" key="1">
    <source>
        <dbReference type="ARBA" id="ARBA00004430"/>
    </source>
</evidence>
<dbReference type="SUPFAM" id="SSF52047">
    <property type="entry name" value="RNI-like"/>
    <property type="match status" value="1"/>
</dbReference>
<reference evidence="2 3" key="1">
    <citation type="journal article" date="2024" name="Nat. Commun.">
        <title>Phylogenomics reveals the evolutionary origins of lichenization in chlorophyte algae.</title>
        <authorList>
            <person name="Puginier C."/>
            <person name="Libourel C."/>
            <person name="Otte J."/>
            <person name="Skaloud P."/>
            <person name="Haon M."/>
            <person name="Grisel S."/>
            <person name="Petersen M."/>
            <person name="Berrin J.G."/>
            <person name="Delaux P.M."/>
            <person name="Dal Grande F."/>
            <person name="Keller J."/>
        </authorList>
    </citation>
    <scope>NUCLEOTIDE SEQUENCE [LARGE SCALE GENOMIC DNA]</scope>
    <source>
        <strain evidence="2 3">SAG 2043</strain>
    </source>
</reference>
<dbReference type="Gene3D" id="3.80.10.10">
    <property type="entry name" value="Ribonuclease Inhibitor"/>
    <property type="match status" value="2"/>
</dbReference>
<accession>A0AAW1PWD2</accession>
<dbReference type="SMART" id="SM00367">
    <property type="entry name" value="LRR_CC"/>
    <property type="match status" value="3"/>
</dbReference>
<dbReference type="InterPro" id="IPR006553">
    <property type="entry name" value="Leu-rich_rpt_Cys-con_subtyp"/>
</dbReference>
<dbReference type="Proteomes" id="UP001489004">
    <property type="component" value="Unassembled WGS sequence"/>
</dbReference>
<comment type="subcellular location">
    <subcellularLocation>
        <location evidence="1">Cytoplasm</location>
        <location evidence="1">Cytoskeleton</location>
        <location evidence="1">Cilium axoneme</location>
    </subcellularLocation>
</comment>
<name>A0AAW1PWD2_9CHLO</name>
<dbReference type="AlphaFoldDB" id="A0AAW1PWD2"/>
<comment type="caution">
    <text evidence="2">The sequence shown here is derived from an EMBL/GenBank/DDBJ whole genome shotgun (WGS) entry which is preliminary data.</text>
</comment>
<proteinExistence type="predicted"/>
<dbReference type="Pfam" id="PF13516">
    <property type="entry name" value="LRR_6"/>
    <property type="match status" value="2"/>
</dbReference>
<dbReference type="GO" id="GO:0019005">
    <property type="term" value="C:SCF ubiquitin ligase complex"/>
    <property type="evidence" value="ECO:0007669"/>
    <property type="project" value="TreeGrafter"/>
</dbReference>
<dbReference type="GO" id="GO:0031146">
    <property type="term" value="P:SCF-dependent proteasomal ubiquitin-dependent protein catabolic process"/>
    <property type="evidence" value="ECO:0007669"/>
    <property type="project" value="TreeGrafter"/>
</dbReference>
<dbReference type="PANTHER" id="PTHR13318">
    <property type="entry name" value="PARTNER OF PAIRED, ISOFORM B-RELATED"/>
    <property type="match status" value="1"/>
</dbReference>
<dbReference type="InterPro" id="IPR032675">
    <property type="entry name" value="LRR_dom_sf"/>
</dbReference>
<evidence type="ECO:0000313" key="2">
    <source>
        <dbReference type="EMBL" id="KAK9814248.1"/>
    </source>
</evidence>
<organism evidence="2 3">
    <name type="scientific">[Myrmecia] bisecta</name>
    <dbReference type="NCBI Taxonomy" id="41462"/>
    <lineage>
        <taxon>Eukaryota</taxon>
        <taxon>Viridiplantae</taxon>
        <taxon>Chlorophyta</taxon>
        <taxon>core chlorophytes</taxon>
        <taxon>Trebouxiophyceae</taxon>
        <taxon>Trebouxiales</taxon>
        <taxon>Trebouxiaceae</taxon>
        <taxon>Myrmecia</taxon>
    </lineage>
</organism>